<evidence type="ECO:0000313" key="2">
    <source>
        <dbReference type="EMBL" id="MEJ2868410.1"/>
    </source>
</evidence>
<dbReference type="Proteomes" id="UP001385809">
    <property type="component" value="Unassembled WGS sequence"/>
</dbReference>
<dbReference type="Gene3D" id="1.10.260.40">
    <property type="entry name" value="lambda repressor-like DNA-binding domains"/>
    <property type="match status" value="1"/>
</dbReference>
<dbReference type="RefSeq" id="WP_337694994.1">
    <property type="nucleotide sequence ID" value="NZ_JBBEGN010000004.1"/>
</dbReference>
<keyword evidence="3" id="KW-1185">Reference proteome</keyword>
<feature type="region of interest" description="Disordered" evidence="1">
    <location>
        <begin position="1"/>
        <end position="25"/>
    </location>
</feature>
<evidence type="ECO:0000256" key="1">
    <source>
        <dbReference type="SAM" id="MobiDB-lite"/>
    </source>
</evidence>
<feature type="compositionally biased region" description="Polar residues" evidence="1">
    <location>
        <begin position="1"/>
        <end position="17"/>
    </location>
</feature>
<accession>A0ABU8MP27</accession>
<dbReference type="Pfam" id="PF13560">
    <property type="entry name" value="HTH_31"/>
    <property type="match status" value="1"/>
</dbReference>
<reference evidence="2 3" key="1">
    <citation type="submission" date="2024-03" db="EMBL/GenBank/DDBJ databases">
        <title>Actinomycetospora sp. OC33-EN08, a novel actinomycete isolated from wild orchid (Aerides multiflora).</title>
        <authorList>
            <person name="Suriyachadkun C."/>
        </authorList>
    </citation>
    <scope>NUCLEOTIDE SEQUENCE [LARGE SCALE GENOMIC DNA]</scope>
    <source>
        <strain evidence="2 3">OC33-EN08</strain>
    </source>
</reference>
<proteinExistence type="predicted"/>
<gene>
    <name evidence="2" type="ORF">WCD74_11585</name>
</gene>
<dbReference type="SUPFAM" id="SSF47413">
    <property type="entry name" value="lambda repressor-like DNA-binding domains"/>
    <property type="match status" value="1"/>
</dbReference>
<dbReference type="EMBL" id="JBBEGN010000004">
    <property type="protein sequence ID" value="MEJ2868410.1"/>
    <property type="molecule type" value="Genomic_DNA"/>
</dbReference>
<organism evidence="2 3">
    <name type="scientific">Actinomycetospora aurantiaca</name>
    <dbReference type="NCBI Taxonomy" id="3129233"/>
    <lineage>
        <taxon>Bacteria</taxon>
        <taxon>Bacillati</taxon>
        <taxon>Actinomycetota</taxon>
        <taxon>Actinomycetes</taxon>
        <taxon>Pseudonocardiales</taxon>
        <taxon>Pseudonocardiaceae</taxon>
        <taxon>Actinomycetospora</taxon>
    </lineage>
</organism>
<sequence length="80" mass="8371">MTSAGSSDSTAYTSPFTPQEDAEDLGRLVRETRAMQDVSVAELARRAGTTPSDVLAFEAGGVVPARPAFATYMAALGFDI</sequence>
<dbReference type="InterPro" id="IPR010982">
    <property type="entry name" value="Lambda_DNA-bd_dom_sf"/>
</dbReference>
<protein>
    <submittedName>
        <fullName evidence="2">Helix-turn-helix transcriptional regulator</fullName>
    </submittedName>
</protein>
<dbReference type="CDD" id="cd00093">
    <property type="entry name" value="HTH_XRE"/>
    <property type="match status" value="1"/>
</dbReference>
<evidence type="ECO:0000313" key="3">
    <source>
        <dbReference type="Proteomes" id="UP001385809"/>
    </source>
</evidence>
<dbReference type="InterPro" id="IPR001387">
    <property type="entry name" value="Cro/C1-type_HTH"/>
</dbReference>
<comment type="caution">
    <text evidence="2">The sequence shown here is derived from an EMBL/GenBank/DDBJ whole genome shotgun (WGS) entry which is preliminary data.</text>
</comment>
<name>A0ABU8MP27_9PSEU</name>